<keyword evidence="1" id="KW-1133">Transmembrane helix</keyword>
<reference evidence="2 3" key="1">
    <citation type="submission" date="2022-08" db="EMBL/GenBank/DDBJ databases">
        <title>Myroides zhujiangensis sp. nov., a novel bacterium isolated from sediment in the Pearl River Estuary.</title>
        <authorList>
            <person name="Cui L."/>
        </authorList>
    </citation>
    <scope>NUCLEOTIDE SEQUENCE [LARGE SCALE GENOMIC DNA]</scope>
    <source>
        <strain evidence="2 3">SCSIO 72103</strain>
    </source>
</reference>
<sequence length="140" mass="16539">MKFLQFNLRFFIITLILFLVEVFIAIFVHDAFIRPFVGDVIVVWLIYYFLRTFLKIKPIYLAWFTLIFSFAVETAQYFKLVTILGLQDNKLARIVIGTSFSWGDMLCYVIGFGFLFLLDKDLRENNNKNSICHSERNVVK</sequence>
<keyword evidence="1" id="KW-0472">Membrane</keyword>
<feature type="transmembrane region" description="Helical" evidence="1">
    <location>
        <begin position="59"/>
        <end position="79"/>
    </location>
</feature>
<dbReference type="Pfam" id="PF10990">
    <property type="entry name" value="DUF2809"/>
    <property type="match status" value="1"/>
</dbReference>
<dbReference type="InterPro" id="IPR021257">
    <property type="entry name" value="DUF2809"/>
</dbReference>
<protein>
    <submittedName>
        <fullName evidence="2">DUF2809 domain-containing protein</fullName>
    </submittedName>
</protein>
<gene>
    <name evidence="2" type="ORF">NPX36_10180</name>
</gene>
<dbReference type="EMBL" id="CP102382">
    <property type="protein sequence ID" value="UUV20702.1"/>
    <property type="molecule type" value="Genomic_DNA"/>
</dbReference>
<organism evidence="2 3">
    <name type="scientific">Paenimyroides aestuarii</name>
    <dbReference type="NCBI Taxonomy" id="2968490"/>
    <lineage>
        <taxon>Bacteria</taxon>
        <taxon>Pseudomonadati</taxon>
        <taxon>Bacteroidota</taxon>
        <taxon>Flavobacteriia</taxon>
        <taxon>Flavobacteriales</taxon>
        <taxon>Flavobacteriaceae</taxon>
        <taxon>Paenimyroides</taxon>
    </lineage>
</organism>
<keyword evidence="3" id="KW-1185">Reference proteome</keyword>
<dbReference type="Proteomes" id="UP001317001">
    <property type="component" value="Chromosome"/>
</dbReference>
<feature type="transmembrane region" description="Helical" evidence="1">
    <location>
        <begin position="7"/>
        <end position="26"/>
    </location>
</feature>
<dbReference type="RefSeq" id="WP_257498606.1">
    <property type="nucleotide sequence ID" value="NZ_CP102382.1"/>
</dbReference>
<proteinExistence type="predicted"/>
<feature type="transmembrane region" description="Helical" evidence="1">
    <location>
        <begin position="32"/>
        <end position="50"/>
    </location>
</feature>
<accession>A0ABY5NQD9</accession>
<keyword evidence="1" id="KW-0812">Transmembrane</keyword>
<name>A0ABY5NQD9_9FLAO</name>
<evidence type="ECO:0000313" key="2">
    <source>
        <dbReference type="EMBL" id="UUV20702.1"/>
    </source>
</evidence>
<feature type="transmembrane region" description="Helical" evidence="1">
    <location>
        <begin position="91"/>
        <end position="118"/>
    </location>
</feature>
<evidence type="ECO:0000313" key="3">
    <source>
        <dbReference type="Proteomes" id="UP001317001"/>
    </source>
</evidence>
<evidence type="ECO:0000256" key="1">
    <source>
        <dbReference type="SAM" id="Phobius"/>
    </source>
</evidence>